<feature type="transmembrane region" description="Helical" evidence="1">
    <location>
        <begin position="85"/>
        <end position="105"/>
    </location>
</feature>
<protein>
    <recommendedName>
        <fullName evidence="4">Integral membrane protein</fullName>
    </recommendedName>
</protein>
<comment type="caution">
    <text evidence="2">The sequence shown here is derived from an EMBL/GenBank/DDBJ whole genome shotgun (WGS) entry which is preliminary data.</text>
</comment>
<feature type="transmembrane region" description="Helical" evidence="1">
    <location>
        <begin position="54"/>
        <end position="73"/>
    </location>
</feature>
<gene>
    <name evidence="2" type="ORF">GCM10022255_034760</name>
</gene>
<feature type="transmembrane region" description="Helical" evidence="1">
    <location>
        <begin position="293"/>
        <end position="314"/>
    </location>
</feature>
<dbReference type="Proteomes" id="UP001500620">
    <property type="component" value="Unassembled WGS sequence"/>
</dbReference>
<evidence type="ECO:0000313" key="3">
    <source>
        <dbReference type="Proteomes" id="UP001500620"/>
    </source>
</evidence>
<feature type="transmembrane region" description="Helical" evidence="1">
    <location>
        <begin position="125"/>
        <end position="144"/>
    </location>
</feature>
<evidence type="ECO:0000313" key="2">
    <source>
        <dbReference type="EMBL" id="GAA4249683.1"/>
    </source>
</evidence>
<feature type="transmembrane region" description="Helical" evidence="1">
    <location>
        <begin position="21"/>
        <end position="42"/>
    </location>
</feature>
<keyword evidence="1" id="KW-0812">Transmembrane</keyword>
<feature type="transmembrane region" description="Helical" evidence="1">
    <location>
        <begin position="334"/>
        <end position="354"/>
    </location>
</feature>
<feature type="transmembrane region" description="Helical" evidence="1">
    <location>
        <begin position="207"/>
        <end position="230"/>
    </location>
</feature>
<keyword evidence="1" id="KW-1133">Transmembrane helix</keyword>
<evidence type="ECO:0000256" key="1">
    <source>
        <dbReference type="SAM" id="Phobius"/>
    </source>
</evidence>
<feature type="transmembrane region" description="Helical" evidence="1">
    <location>
        <begin position="263"/>
        <end position="281"/>
    </location>
</feature>
<evidence type="ECO:0008006" key="4">
    <source>
        <dbReference type="Google" id="ProtNLM"/>
    </source>
</evidence>
<reference evidence="3" key="1">
    <citation type="journal article" date="2019" name="Int. J. Syst. Evol. Microbiol.">
        <title>The Global Catalogue of Microorganisms (GCM) 10K type strain sequencing project: providing services to taxonomists for standard genome sequencing and annotation.</title>
        <authorList>
            <consortium name="The Broad Institute Genomics Platform"/>
            <consortium name="The Broad Institute Genome Sequencing Center for Infectious Disease"/>
            <person name="Wu L."/>
            <person name="Ma J."/>
        </authorList>
    </citation>
    <scope>NUCLEOTIDE SEQUENCE [LARGE SCALE GENOMIC DNA]</scope>
    <source>
        <strain evidence="3">JCM 17441</strain>
    </source>
</reference>
<dbReference type="RefSeq" id="WP_345127926.1">
    <property type="nucleotide sequence ID" value="NZ_BAABAT010000008.1"/>
</dbReference>
<dbReference type="EMBL" id="BAABAT010000008">
    <property type="protein sequence ID" value="GAA4249683.1"/>
    <property type="molecule type" value="Genomic_DNA"/>
</dbReference>
<organism evidence="2 3">
    <name type="scientific">Dactylosporangium darangshiense</name>
    <dbReference type="NCBI Taxonomy" id="579108"/>
    <lineage>
        <taxon>Bacteria</taxon>
        <taxon>Bacillati</taxon>
        <taxon>Actinomycetota</taxon>
        <taxon>Actinomycetes</taxon>
        <taxon>Micromonosporales</taxon>
        <taxon>Micromonosporaceae</taxon>
        <taxon>Dactylosporangium</taxon>
    </lineage>
</organism>
<feature type="transmembrane region" description="Helical" evidence="1">
    <location>
        <begin position="164"/>
        <end position="187"/>
    </location>
</feature>
<keyword evidence="3" id="KW-1185">Reference proteome</keyword>
<keyword evidence="1" id="KW-0472">Membrane</keyword>
<proteinExistence type="predicted"/>
<name>A0ABP8D832_9ACTN</name>
<feature type="transmembrane region" description="Helical" evidence="1">
    <location>
        <begin position="237"/>
        <end position="257"/>
    </location>
</feature>
<sequence length="366" mass="37833">MSSTSVAPPVLRSGRVASYGTNLGTALFGAWLTAGVALDAWAHNTRSDLESFWTPWHAVLYSGFVAVAAWVLWHARGAWRTRPLDLPAIPAGYTPAVAGVVLFALCGMGDATWHTIFGIEQNINILFSPTHLGLGAAMVLILTAPVRSAAADPAVPADPGLRRLLPAVLSGAFATIVVLLLLQYANAMTMSSTDVVLGVSEAGGGGFASRLATTVVVTGLLLTVPLVAIARRWAPPFGTVTIIYTAVAAFCAAITGLEDPAMVLWLPPAGLVLDALARWVLRPAPDRPARVLAFAGVAPLVTWAAYLAAAFAAAPDFMLAPAIGGGRPEPVVEVYTGLPVVQALLGILVAAVLAPPKPRPAAEALP</sequence>
<accession>A0ABP8D832</accession>